<dbReference type="SUPFAM" id="SSF56112">
    <property type="entry name" value="Protein kinase-like (PK-like)"/>
    <property type="match status" value="1"/>
</dbReference>
<evidence type="ECO:0000256" key="6">
    <source>
        <dbReference type="ARBA" id="ARBA00022840"/>
    </source>
</evidence>
<dbReference type="InterPro" id="IPR009212">
    <property type="entry name" value="Methylthioribose_kinase"/>
</dbReference>
<dbReference type="InterPro" id="IPR005251">
    <property type="entry name" value="IF-M1Pi"/>
</dbReference>
<dbReference type="NCBIfam" id="TIGR00524">
    <property type="entry name" value="eIF-2B_rel"/>
    <property type="match status" value="1"/>
</dbReference>
<comment type="similarity">
    <text evidence="1">Belongs to the methylthioribose kinase family.</text>
</comment>
<keyword evidence="8" id="KW-0028">Amino-acid biosynthesis</keyword>
<feature type="domain" description="Aminoglycoside phosphotransferase" evidence="9">
    <location>
        <begin position="443"/>
        <end position="688"/>
    </location>
</feature>
<comment type="catalytic activity">
    <reaction evidence="8">
        <text>5-(methylsulfanyl)-alpha-D-ribose 1-phosphate = 5-(methylsulfanyl)-D-ribulose 1-phosphate</text>
        <dbReference type="Rhea" id="RHEA:19989"/>
        <dbReference type="ChEBI" id="CHEBI:58533"/>
        <dbReference type="ChEBI" id="CHEBI:58548"/>
        <dbReference type="EC" id="5.3.1.23"/>
    </reaction>
</comment>
<feature type="active site" description="Proton donor" evidence="8">
    <location>
        <position position="258"/>
    </location>
</feature>
<evidence type="ECO:0000259" key="9">
    <source>
        <dbReference type="Pfam" id="PF01636"/>
    </source>
</evidence>
<sequence>MAPLTSALQAIRYTRGRGLQLLDQRKLPLEVVYIEIQDATAGWQAIKDMVVRGAPAIAIAAALSLAVEVETLKSAAAGNSQEAVSFLQNRLDYLVSSRPTAVNLADAARTLLDVARKTAIQNDSATSVYEAYLEAAESMLAADVASNKAIGAYGADALYNNVSPLANSHQGVRVLTHCNTGSLATSAYGTALGVIRALHSRGKLETAFCTETRPYNQGSRLTAFELVHDKIPAVLVADSAAAALMSLGRVDAVVVGADRIAANGDTANKIGTYSLALSAHHHGIPFYVAAPLTSVDTAIQSGDEIVIEERSPQELTHSHGGQGTQIAATGVDVWNPAFDVTPAHLITAIITDQGLITKDHNADAFDVLSHIGNSIKKSPLIHSTVNGRDTDDATLATAGGFAERVKALHSSFYQLDEALLVDYVKARPNLAQRLGGTHTEWKIKEVGDGNLNLVFILLGPKGSFVLKQALPYVRCVGESWPMTIERAYFETTVLREHGRLAPGHVPEVYHFDHPMALTVMRYLEPPHIILRKGLIRGTVYPLLAQHMSDYMASTLFHTSLLANSTLKHREGVAQFSRNVEMCRLTEEVIFTNPYRVAASNRWTSPHLDADAQSLREDSRAKIEIAGLKAKFCERSQALLHADLHTGSIMVTQTSTQCIDPEFGFYGPMGFDVGAFLGNLALSFFSQDGHATFEGEREGYKLWILKTIGETWQLFERKFLALWDQNWGSGDAYVEEVYNSKEVRDLAQIAYMSEIFQDSLGFAAAKMIRRIVGIAHVEDLESIEDVEKRATCERRALNFAKHLLKERSQYSDIGQVISAIQSIH</sequence>
<keyword evidence="8" id="KW-0486">Methionine biosynthesis</keyword>
<keyword evidence="3" id="KW-0808">Transferase</keyword>
<dbReference type="InterPro" id="IPR042529">
    <property type="entry name" value="IF_2B-like_C"/>
</dbReference>
<evidence type="ECO:0000313" key="10">
    <source>
        <dbReference type="EMBL" id="CAK9206231.1"/>
    </source>
</evidence>
<feature type="site" description="Transition state stabilizer" evidence="8">
    <location>
        <position position="178"/>
    </location>
</feature>
<evidence type="ECO:0000256" key="1">
    <source>
        <dbReference type="ARBA" id="ARBA00010165"/>
    </source>
</evidence>
<evidence type="ECO:0000256" key="7">
    <source>
        <dbReference type="ARBA" id="ARBA00023235"/>
    </source>
</evidence>
<dbReference type="NCBIfam" id="NF004326">
    <property type="entry name" value="PRK05720.1"/>
    <property type="match status" value="1"/>
</dbReference>
<keyword evidence="5" id="KW-0418">Kinase</keyword>
<keyword evidence="7 8" id="KW-0413">Isomerase</keyword>
<organism evidence="10 11">
    <name type="scientific">Sphagnum troendelagicum</name>
    <dbReference type="NCBI Taxonomy" id="128251"/>
    <lineage>
        <taxon>Eukaryota</taxon>
        <taxon>Viridiplantae</taxon>
        <taxon>Streptophyta</taxon>
        <taxon>Embryophyta</taxon>
        <taxon>Bryophyta</taxon>
        <taxon>Sphagnophytina</taxon>
        <taxon>Sphagnopsida</taxon>
        <taxon>Sphagnales</taxon>
        <taxon>Sphagnaceae</taxon>
        <taxon>Sphagnum</taxon>
    </lineage>
</organism>
<comment type="similarity">
    <text evidence="8">Belongs to the eIF-2B alpha/beta/delta subunits family. MtnA subfamily.</text>
</comment>
<accession>A0ABP0TVM6</accession>
<dbReference type="EC" id="5.3.1.23" evidence="8"/>
<dbReference type="InterPro" id="IPR037171">
    <property type="entry name" value="NagB/RpiA_transferase-like"/>
</dbReference>
<dbReference type="Gene3D" id="1.20.120.420">
    <property type="entry name" value="translation initiation factor eif-2b, domain 1"/>
    <property type="match status" value="1"/>
</dbReference>
<keyword evidence="11" id="KW-1185">Reference proteome</keyword>
<dbReference type="NCBIfam" id="TIGR00512">
    <property type="entry name" value="salvage_mtnA"/>
    <property type="match status" value="1"/>
</dbReference>
<keyword evidence="8" id="KW-0963">Cytoplasm</keyword>
<dbReference type="SUPFAM" id="SSF100950">
    <property type="entry name" value="NagB/RpiA/CoA transferase-like"/>
    <property type="match status" value="1"/>
</dbReference>
<evidence type="ECO:0000256" key="2">
    <source>
        <dbReference type="ARBA" id="ARBA00011738"/>
    </source>
</evidence>
<comment type="pathway">
    <text evidence="8">Amino-acid biosynthesis; L-methionine biosynthesis via salvage pathway; L-methionine from S-methyl-5-thio-alpha-D-ribose 1-phosphate: step 1/6.</text>
</comment>
<dbReference type="EMBL" id="OZ019907">
    <property type="protein sequence ID" value="CAK9206231.1"/>
    <property type="molecule type" value="Genomic_DNA"/>
</dbReference>
<dbReference type="InterPro" id="IPR000649">
    <property type="entry name" value="IF-2B-related"/>
</dbReference>
<dbReference type="InterPro" id="IPR002575">
    <property type="entry name" value="Aminoglycoside_PTrfase"/>
</dbReference>
<dbReference type="Pfam" id="PF01636">
    <property type="entry name" value="APH"/>
    <property type="match status" value="1"/>
</dbReference>
<evidence type="ECO:0000256" key="3">
    <source>
        <dbReference type="ARBA" id="ARBA00022679"/>
    </source>
</evidence>
<dbReference type="InterPro" id="IPR027363">
    <property type="entry name" value="M1Pi_N"/>
</dbReference>
<dbReference type="Pfam" id="PF01008">
    <property type="entry name" value="IF-2B"/>
    <property type="match status" value="1"/>
</dbReference>
<evidence type="ECO:0000256" key="5">
    <source>
        <dbReference type="ARBA" id="ARBA00022777"/>
    </source>
</evidence>
<dbReference type="Proteomes" id="UP001497512">
    <property type="component" value="Chromosome 15"/>
</dbReference>
<dbReference type="Gene3D" id="3.40.50.10470">
    <property type="entry name" value="Translation initiation factor eif-2b, domain 2"/>
    <property type="match status" value="1"/>
</dbReference>
<evidence type="ECO:0000256" key="4">
    <source>
        <dbReference type="ARBA" id="ARBA00022741"/>
    </source>
</evidence>
<gene>
    <name evidence="10" type="ORF">CSSPTR1EN2_LOCUS8245</name>
</gene>
<comment type="subcellular location">
    <subcellularLocation>
        <location evidence="8">Cytoplasm</location>
    </subcellularLocation>
    <subcellularLocation>
        <location evidence="8">Nucleus</location>
    </subcellularLocation>
</comment>
<dbReference type="PANTHER" id="PTHR34273:SF2">
    <property type="entry name" value="METHYLTHIORIBOSE KINASE"/>
    <property type="match status" value="1"/>
</dbReference>
<reference evidence="10" key="1">
    <citation type="submission" date="2024-02" db="EMBL/GenBank/DDBJ databases">
        <authorList>
            <consortium name="ELIXIR-Norway"/>
            <consortium name="Elixir Norway"/>
        </authorList>
    </citation>
    <scope>NUCLEOTIDE SEQUENCE</scope>
</reference>
<comment type="function">
    <text evidence="8">Catalyzes the interconversion of methylthioribose-1-phosphate (MTR-1-P) into methylthioribulose-1-phosphate (MTRu-1-P).</text>
</comment>
<protein>
    <recommendedName>
        <fullName evidence="8">Methylthioribose-1-phosphate isomerase</fullName>
        <shortName evidence="8">M1Pi</shortName>
        <shortName evidence="8">MTR-1-P isomerase</shortName>
        <ecNumber evidence="8">5.3.1.23</ecNumber>
    </recommendedName>
    <alternativeName>
        <fullName evidence="8">S-methyl-5-thioribose-1-phosphate isomerase</fullName>
    </alternativeName>
    <alternativeName>
        <fullName evidence="8">Translation initiation factor eIF-2B subunit alpha/beta/delta-like protein</fullName>
    </alternativeName>
</protein>
<keyword evidence="8" id="KW-0539">Nucleus</keyword>
<comment type="subunit">
    <text evidence="2">Homodimer.</text>
</comment>
<dbReference type="Gene3D" id="3.30.200.20">
    <property type="entry name" value="Phosphorylase Kinase, domain 1"/>
    <property type="match status" value="1"/>
</dbReference>
<keyword evidence="6" id="KW-0067">ATP-binding</keyword>
<dbReference type="InterPro" id="IPR011559">
    <property type="entry name" value="Initiation_fac_2B_a/b/d"/>
</dbReference>
<dbReference type="PANTHER" id="PTHR34273">
    <property type="entry name" value="METHYLTHIORIBOSE KINASE"/>
    <property type="match status" value="1"/>
</dbReference>
<evidence type="ECO:0000256" key="8">
    <source>
        <dbReference type="HAMAP-Rule" id="MF_03119"/>
    </source>
</evidence>
<dbReference type="InterPro" id="IPR011009">
    <property type="entry name" value="Kinase-like_dom_sf"/>
</dbReference>
<evidence type="ECO:0000313" key="11">
    <source>
        <dbReference type="Proteomes" id="UP001497512"/>
    </source>
</evidence>
<name>A0ABP0TVM6_9BRYO</name>
<proteinExistence type="inferred from homology"/>
<keyword evidence="4" id="KW-0547">Nucleotide-binding</keyword>
<dbReference type="Gene3D" id="3.90.1200.10">
    <property type="match status" value="1"/>
</dbReference>
<dbReference type="NCBIfam" id="TIGR01767">
    <property type="entry name" value="MTRK"/>
    <property type="match status" value="1"/>
</dbReference>
<dbReference type="HAMAP" id="MF_01678">
    <property type="entry name" value="Salvage_MtnA"/>
    <property type="match status" value="1"/>
</dbReference>